<dbReference type="SMART" id="SM00091">
    <property type="entry name" value="PAS"/>
    <property type="match status" value="2"/>
</dbReference>
<dbReference type="CDD" id="cd00077">
    <property type="entry name" value="HDc"/>
    <property type="match status" value="1"/>
</dbReference>
<dbReference type="CDD" id="cd01949">
    <property type="entry name" value="GGDEF"/>
    <property type="match status" value="1"/>
</dbReference>
<accession>A0ABQ6YXR1</accession>
<dbReference type="SMART" id="SM00471">
    <property type="entry name" value="HDc"/>
    <property type="match status" value="1"/>
</dbReference>
<dbReference type="InterPro" id="IPR037522">
    <property type="entry name" value="HD_GYP_dom"/>
</dbReference>
<dbReference type="EMBL" id="MAEL01000052">
    <property type="protein sequence ID" value="KAF1302416.1"/>
    <property type="molecule type" value="Genomic_DNA"/>
</dbReference>
<dbReference type="SUPFAM" id="SSF55073">
    <property type="entry name" value="Nucleotide cyclase"/>
    <property type="match status" value="1"/>
</dbReference>
<feature type="domain" description="GGDEF" evidence="2">
    <location>
        <begin position="526"/>
        <end position="657"/>
    </location>
</feature>
<feature type="domain" description="HD-GYP" evidence="3">
    <location>
        <begin position="648"/>
        <end position="832"/>
    </location>
</feature>
<dbReference type="PANTHER" id="PTHR43155:SF2">
    <property type="entry name" value="CYCLIC DI-GMP PHOSPHODIESTERASE PA4108"/>
    <property type="match status" value="1"/>
</dbReference>
<evidence type="ECO:0000313" key="4">
    <source>
        <dbReference type="EMBL" id="KAF1302416.1"/>
    </source>
</evidence>
<name>A0ABQ6YXR1_9ENTE</name>
<dbReference type="InterPro" id="IPR000014">
    <property type="entry name" value="PAS"/>
</dbReference>
<dbReference type="PROSITE" id="PS50887">
    <property type="entry name" value="GGDEF"/>
    <property type="match status" value="1"/>
</dbReference>
<dbReference type="CDD" id="cd00130">
    <property type="entry name" value="PAS"/>
    <property type="match status" value="2"/>
</dbReference>
<feature type="domain" description="PAS" evidence="1">
    <location>
        <begin position="366"/>
        <end position="428"/>
    </location>
</feature>
<dbReference type="Gene3D" id="1.10.3210.10">
    <property type="entry name" value="Hypothetical protein af1432"/>
    <property type="match status" value="1"/>
</dbReference>
<dbReference type="SUPFAM" id="SSF109604">
    <property type="entry name" value="HD-domain/PDEase-like"/>
    <property type="match status" value="1"/>
</dbReference>
<dbReference type="Pfam" id="PF00990">
    <property type="entry name" value="GGDEF"/>
    <property type="match status" value="1"/>
</dbReference>
<dbReference type="Proteomes" id="UP000782705">
    <property type="component" value="Unassembled WGS sequence"/>
</dbReference>
<dbReference type="InterPro" id="IPR000160">
    <property type="entry name" value="GGDEF_dom"/>
</dbReference>
<reference evidence="4 5" key="1">
    <citation type="submission" date="2016-06" db="EMBL/GenBank/DDBJ databases">
        <title>Four novel species of enterococci isolated from chicken manure.</title>
        <authorList>
            <person name="Van Tyne D."/>
        </authorList>
    </citation>
    <scope>NUCLEOTIDE SEQUENCE [LARGE SCALE GENOMIC DNA]</scope>
    <source>
        <strain evidence="4 5">CU12B</strain>
    </source>
</reference>
<dbReference type="PANTHER" id="PTHR43155">
    <property type="entry name" value="CYCLIC DI-GMP PHOSPHODIESTERASE PA4108-RELATED"/>
    <property type="match status" value="1"/>
</dbReference>
<dbReference type="InterPro" id="IPR043128">
    <property type="entry name" value="Rev_trsase/Diguanyl_cyclase"/>
</dbReference>
<dbReference type="PROSITE" id="PS50112">
    <property type="entry name" value="PAS"/>
    <property type="match status" value="1"/>
</dbReference>
<evidence type="ECO:0000259" key="1">
    <source>
        <dbReference type="PROSITE" id="PS50112"/>
    </source>
</evidence>
<sequence length="832" mass="94908">MARGNLIGSCYVELFMDSNGEITDFLFEEADEMFSFFVGCPMSQLTGKRASDVFKQVPNDYRNWLTLCSYALRFKKTQERTYWMAKKNQFLTVSVMPLENRAVIFLRVPNEQMADEKEKQSRDEIFRIVEPLFHSENYILSLLEFKNGQFRYIISNALHQKLIGKRVQEGQMLSEIYDGATLTMIETNLNLALTTSKPVFYEAVAHNQAFQTELTPIFSSFGIPYILSYSKDVSQNLKFKEENERLSQRLQAMFDQHSAIKLIFDSDTGQILEANTAACHFYGYTKEEFLQLNLQEINVQKVQLAHKQKNKDNVLFSALPHRKKNGEIRLLDVYSSFISYGGEEFSYCIAFDVTDREILKNKLVHEEELMRITLQSIGDGVVTTDMTGNVRTVNVAAEKITGWSKQEIIGRSFSEVFTIYDNKTKEKIDLPSGCCIDGGYDMCHLEKTATLLTKDSCWLSVALSTNLLKDARDQAQGIVIVFRDIHEETKHHQQIEFLSYHDPLTCLYNRHYLEEHFNCYSQPANFPITVVMGDVNGLKLTNDVFGHKAGDELLKEVARVFEKNCSSEHIVSRWGGDEFVVIMPKTSSKEAEQIVQAIRETPVKLANIGGVTASISLGFSTMDSTKTTLVETMSRAEEHMYHKKLLDGKSYRNSIINTLLVTLFENSTETEEHSQRLLRYCKAVGMKMDLHPRLLDDLALVCLLHDIGKVGIDPRILNKPGKLTLEEWKEMQRHTEIGYRIAQATPELAPLANLILSHHERWDGKGYPHGLKGTDIPLICRILAIADTYDAMTNNRVYRKSVSHEKAIAEIKANAGTQFDPTIAAIFIELFE</sequence>
<dbReference type="PROSITE" id="PS51832">
    <property type="entry name" value="HD_GYP"/>
    <property type="match status" value="1"/>
</dbReference>
<comment type="caution">
    <text evidence="4">The sequence shown here is derived from an EMBL/GenBank/DDBJ whole genome shotgun (WGS) entry which is preliminary data.</text>
</comment>
<dbReference type="SMART" id="SM00267">
    <property type="entry name" value="GGDEF"/>
    <property type="match status" value="1"/>
</dbReference>
<proteinExistence type="predicted"/>
<organism evidence="4 5">
    <name type="scientific">Candidatus Enterococcus willemsii</name>
    <dbReference type="NCBI Taxonomy" id="1857215"/>
    <lineage>
        <taxon>Bacteria</taxon>
        <taxon>Bacillati</taxon>
        <taxon>Bacillota</taxon>
        <taxon>Bacilli</taxon>
        <taxon>Lactobacillales</taxon>
        <taxon>Enterococcaceae</taxon>
        <taxon>Enterococcus</taxon>
    </lineage>
</organism>
<keyword evidence="5" id="KW-1185">Reference proteome</keyword>
<protein>
    <submittedName>
        <fullName evidence="4">PAS domain S-box protein</fullName>
    </submittedName>
</protein>
<evidence type="ECO:0000313" key="5">
    <source>
        <dbReference type="Proteomes" id="UP000782705"/>
    </source>
</evidence>
<dbReference type="RefSeq" id="WP_231474747.1">
    <property type="nucleotide sequence ID" value="NZ_MAEL01000052.1"/>
</dbReference>
<dbReference type="Pfam" id="PF13426">
    <property type="entry name" value="PAS_9"/>
    <property type="match status" value="1"/>
</dbReference>
<evidence type="ECO:0000259" key="2">
    <source>
        <dbReference type="PROSITE" id="PS50887"/>
    </source>
</evidence>
<dbReference type="Gene3D" id="3.30.450.20">
    <property type="entry name" value="PAS domain"/>
    <property type="match status" value="2"/>
</dbReference>
<dbReference type="InterPro" id="IPR035965">
    <property type="entry name" value="PAS-like_dom_sf"/>
</dbReference>
<dbReference type="InterPro" id="IPR029787">
    <property type="entry name" value="Nucleotide_cyclase"/>
</dbReference>
<dbReference type="Pfam" id="PF13487">
    <property type="entry name" value="HD_5"/>
    <property type="match status" value="1"/>
</dbReference>
<dbReference type="NCBIfam" id="TIGR00254">
    <property type="entry name" value="GGDEF"/>
    <property type="match status" value="1"/>
</dbReference>
<dbReference type="InterPro" id="IPR013767">
    <property type="entry name" value="PAS_fold"/>
</dbReference>
<dbReference type="Pfam" id="PF00989">
    <property type="entry name" value="PAS"/>
    <property type="match status" value="1"/>
</dbReference>
<dbReference type="InterPro" id="IPR003607">
    <property type="entry name" value="HD/PDEase_dom"/>
</dbReference>
<dbReference type="NCBIfam" id="TIGR00229">
    <property type="entry name" value="sensory_box"/>
    <property type="match status" value="2"/>
</dbReference>
<dbReference type="Gene3D" id="3.30.70.270">
    <property type="match status" value="1"/>
</dbReference>
<evidence type="ECO:0000259" key="3">
    <source>
        <dbReference type="PROSITE" id="PS51832"/>
    </source>
</evidence>
<dbReference type="SUPFAM" id="SSF55785">
    <property type="entry name" value="PYP-like sensor domain (PAS domain)"/>
    <property type="match status" value="2"/>
</dbReference>
<gene>
    <name evidence="4" type="ORF">BAU17_09175</name>
</gene>